<evidence type="ECO:0000313" key="2">
    <source>
        <dbReference type="EMBL" id="CAA2984518.1"/>
    </source>
</evidence>
<dbReference type="InterPro" id="IPR018737">
    <property type="entry name" value="DREAM_LIN52"/>
</dbReference>
<dbReference type="GO" id="GO:0070176">
    <property type="term" value="C:DRM complex"/>
    <property type="evidence" value="ECO:0007669"/>
    <property type="project" value="InterPro"/>
</dbReference>
<name>A0A8S0RWP0_OLEEU</name>
<dbReference type="Gramene" id="OE9A054058T4">
    <property type="protein sequence ID" value="OE9A054058C4"/>
    <property type="gene ID" value="OE9A054058"/>
</dbReference>
<evidence type="ECO:0000256" key="1">
    <source>
        <dbReference type="SAM" id="MobiDB-lite"/>
    </source>
</evidence>
<dbReference type="GO" id="GO:0006355">
    <property type="term" value="P:regulation of DNA-templated transcription"/>
    <property type="evidence" value="ECO:0007669"/>
    <property type="project" value="InterPro"/>
</dbReference>
<protein>
    <submittedName>
        <fullName evidence="2">Catalase isozyme 1</fullName>
    </submittedName>
</protein>
<reference evidence="2 3" key="1">
    <citation type="submission" date="2019-12" db="EMBL/GenBank/DDBJ databases">
        <authorList>
            <person name="Alioto T."/>
            <person name="Alioto T."/>
            <person name="Gomez Garrido J."/>
        </authorList>
    </citation>
    <scope>NUCLEOTIDE SEQUENCE [LARGE SCALE GENOMIC DNA]</scope>
</reference>
<dbReference type="Gramene" id="OE9A054058T5">
    <property type="protein sequence ID" value="OE9A054058C5"/>
    <property type="gene ID" value="OE9A054058"/>
</dbReference>
<dbReference type="Gramene" id="OE9A054058T2">
    <property type="protein sequence ID" value="OE9A054058C2"/>
    <property type="gene ID" value="OE9A054058"/>
</dbReference>
<organism evidence="2 3">
    <name type="scientific">Olea europaea subsp. europaea</name>
    <dbReference type="NCBI Taxonomy" id="158383"/>
    <lineage>
        <taxon>Eukaryota</taxon>
        <taxon>Viridiplantae</taxon>
        <taxon>Streptophyta</taxon>
        <taxon>Embryophyta</taxon>
        <taxon>Tracheophyta</taxon>
        <taxon>Spermatophyta</taxon>
        <taxon>Magnoliopsida</taxon>
        <taxon>eudicotyledons</taxon>
        <taxon>Gunneridae</taxon>
        <taxon>Pentapetalae</taxon>
        <taxon>asterids</taxon>
        <taxon>lamiids</taxon>
        <taxon>Lamiales</taxon>
        <taxon>Oleaceae</taxon>
        <taxon>Oleeae</taxon>
        <taxon>Olea</taxon>
    </lineage>
</organism>
<dbReference type="Gramene" id="OE9A054058T8">
    <property type="protein sequence ID" value="OE9A054058C8"/>
    <property type="gene ID" value="OE9A054058"/>
</dbReference>
<feature type="region of interest" description="Disordered" evidence="1">
    <location>
        <begin position="1"/>
        <end position="27"/>
    </location>
</feature>
<dbReference type="EMBL" id="CACTIH010003768">
    <property type="protein sequence ID" value="CAA2984518.1"/>
    <property type="molecule type" value="Genomic_DNA"/>
</dbReference>
<dbReference type="OrthoDB" id="1925139at2759"/>
<accession>A0A8S0RWP0</accession>
<proteinExistence type="predicted"/>
<comment type="caution">
    <text evidence="2">The sequence shown here is derived from an EMBL/GenBank/DDBJ whole genome shotgun (WGS) entry which is preliminary data.</text>
</comment>
<dbReference type="AlphaFoldDB" id="A0A8S0RWP0"/>
<dbReference type="PANTHER" id="PTHR34555">
    <property type="entry name" value="INTEGRAL MEMBRANE HEMOLYSIN-III-LIKE PROTEIN"/>
    <property type="match status" value="1"/>
</dbReference>
<dbReference type="PANTHER" id="PTHR34555:SF7">
    <property type="entry name" value="DUF3741 DOMAIN-CONTAINING PROTEIN"/>
    <property type="match status" value="1"/>
</dbReference>
<feature type="region of interest" description="Disordered" evidence="1">
    <location>
        <begin position="74"/>
        <end position="94"/>
    </location>
</feature>
<gene>
    <name evidence="2" type="ORF">OLEA9_A054058</name>
</gene>
<evidence type="ECO:0000313" key="3">
    <source>
        <dbReference type="Proteomes" id="UP000594638"/>
    </source>
</evidence>
<dbReference type="Pfam" id="PF10044">
    <property type="entry name" value="LIN52"/>
    <property type="match status" value="1"/>
</dbReference>
<dbReference type="Proteomes" id="UP000594638">
    <property type="component" value="Unassembled WGS sequence"/>
</dbReference>
<feature type="compositionally biased region" description="Polar residues" evidence="1">
    <location>
        <begin position="76"/>
        <end position="94"/>
    </location>
</feature>
<keyword evidence="3" id="KW-1185">Reference proteome</keyword>
<sequence length="296" mass="32431">MINTESNGNGIFLSGAGSPAVDKQPSSTLKKMVLRDVQNENVGSIHKHQESLLIGGGKPSGDAIKARGTKRLTPERLSNSSVHSSLAFSGPNENITNTHRRLELELGSGRLPKNEGKYSGCPKSRNLCPLPLEISKKQTLTRESNIPRVPVATSNHMSPVMVFSSVGPSVPSSLGNHRNSTQAPGSDCLNVSSELHHVVDSKDNSDQLRTERFIRLQNFLRQCDEANQMDRVQMLLNLSPLELSKHAVELEKRAIQLTIDEGKEMQRMKALNVLAKSCPTKVPLSSNHLLHSNKDK</sequence>